<dbReference type="AlphaFoldDB" id="A0A6N3FH86"/>
<evidence type="ECO:0000313" key="1">
    <source>
        <dbReference type="EMBL" id="VYU51588.1"/>
    </source>
</evidence>
<organism evidence="1">
    <name type="scientific">Clostridium paraputrificum</name>
    <dbReference type="NCBI Taxonomy" id="29363"/>
    <lineage>
        <taxon>Bacteria</taxon>
        <taxon>Bacillati</taxon>
        <taxon>Bacillota</taxon>
        <taxon>Clostridia</taxon>
        <taxon>Eubacteriales</taxon>
        <taxon>Clostridiaceae</taxon>
        <taxon>Clostridium</taxon>
    </lineage>
</organism>
<sequence>MLTKNTLNNINITGKNILKDNSEINITDVFSSQQSDDEVSNRILNSNLNNENIIK</sequence>
<gene>
    <name evidence="1" type="ORF">CPLFYP93_02562</name>
</gene>
<proteinExistence type="predicted"/>
<protein>
    <submittedName>
        <fullName evidence="1">Uncharacterized protein</fullName>
    </submittedName>
</protein>
<accession>A0A6N3FH86</accession>
<dbReference type="EMBL" id="CACRTV010000060">
    <property type="protein sequence ID" value="VYU51588.1"/>
    <property type="molecule type" value="Genomic_DNA"/>
</dbReference>
<name>A0A6N3FH86_9CLOT</name>
<dbReference type="RefSeq" id="WP_156561950.1">
    <property type="nucleotide sequence ID" value="NZ_CACRTV010000060.1"/>
</dbReference>
<reference evidence="1" key="1">
    <citation type="submission" date="2019-11" db="EMBL/GenBank/DDBJ databases">
        <authorList>
            <person name="Feng L."/>
        </authorList>
    </citation>
    <scope>NUCLEOTIDE SEQUENCE</scope>
    <source>
        <strain evidence="1">CParaputrificumLFYP93</strain>
    </source>
</reference>